<gene>
    <name evidence="6" type="primary">nfrA</name>
    <name evidence="6" type="ORF">Pla163_27580</name>
</gene>
<reference evidence="6 7" key="1">
    <citation type="submission" date="2019-02" db="EMBL/GenBank/DDBJ databases">
        <title>Deep-cultivation of Planctomycetes and their phenomic and genomic characterization uncovers novel biology.</title>
        <authorList>
            <person name="Wiegand S."/>
            <person name="Jogler M."/>
            <person name="Boedeker C."/>
            <person name="Pinto D."/>
            <person name="Vollmers J."/>
            <person name="Rivas-Marin E."/>
            <person name="Kohn T."/>
            <person name="Peeters S.H."/>
            <person name="Heuer A."/>
            <person name="Rast P."/>
            <person name="Oberbeckmann S."/>
            <person name="Bunk B."/>
            <person name="Jeske O."/>
            <person name="Meyerdierks A."/>
            <person name="Storesund J.E."/>
            <person name="Kallscheuer N."/>
            <person name="Luecker S."/>
            <person name="Lage O.M."/>
            <person name="Pohl T."/>
            <person name="Merkel B.J."/>
            <person name="Hornburger P."/>
            <person name="Mueller R.-W."/>
            <person name="Bruemmer F."/>
            <person name="Labrenz M."/>
            <person name="Spormann A.M."/>
            <person name="Op den Camp H."/>
            <person name="Overmann J."/>
            <person name="Amann R."/>
            <person name="Jetten M.S.M."/>
            <person name="Mascher T."/>
            <person name="Medema M.H."/>
            <person name="Devos D.P."/>
            <person name="Kaster A.-K."/>
            <person name="Ovreas L."/>
            <person name="Rohde M."/>
            <person name="Galperin M.Y."/>
            <person name="Jogler C."/>
        </authorList>
    </citation>
    <scope>NUCLEOTIDE SEQUENCE [LARGE SCALE GENOMIC DNA]</scope>
    <source>
        <strain evidence="6 7">Pla163</strain>
    </source>
</reference>
<keyword evidence="7" id="KW-1185">Reference proteome</keyword>
<dbReference type="Pfam" id="PF00881">
    <property type="entry name" value="Nitroreductase"/>
    <property type="match status" value="2"/>
</dbReference>
<keyword evidence="2" id="KW-0288">FMN</keyword>
<evidence type="ECO:0000256" key="3">
    <source>
        <dbReference type="ARBA" id="ARBA00023002"/>
    </source>
</evidence>
<dbReference type="InterPro" id="IPR029063">
    <property type="entry name" value="SAM-dependent_MTases_sf"/>
</dbReference>
<dbReference type="EMBL" id="CP036290">
    <property type="protein sequence ID" value="QDU85626.1"/>
    <property type="molecule type" value="Genomic_DNA"/>
</dbReference>
<organism evidence="6 7">
    <name type="scientific">Rohdeia mirabilis</name>
    <dbReference type="NCBI Taxonomy" id="2528008"/>
    <lineage>
        <taxon>Bacteria</taxon>
        <taxon>Pseudomonadati</taxon>
        <taxon>Planctomycetota</taxon>
        <taxon>Planctomycetia</taxon>
        <taxon>Planctomycetia incertae sedis</taxon>
        <taxon>Rohdeia</taxon>
    </lineage>
</organism>
<dbReference type="SUPFAM" id="SSF55469">
    <property type="entry name" value="FMN-dependent nitroreductase-like"/>
    <property type="match status" value="1"/>
</dbReference>
<keyword evidence="1" id="KW-0285">Flavoprotein</keyword>
<dbReference type="AlphaFoldDB" id="A0A518D2C2"/>
<evidence type="ECO:0000256" key="4">
    <source>
        <dbReference type="SAM" id="MobiDB-lite"/>
    </source>
</evidence>
<feature type="domain" description="Nitroreductase" evidence="5">
    <location>
        <begin position="42"/>
        <end position="95"/>
    </location>
</feature>
<protein>
    <submittedName>
        <fullName evidence="6">NADPH-dependent oxidoreductase</fullName>
        <ecNumber evidence="6">1.6.-.-</ecNumber>
    </submittedName>
</protein>
<evidence type="ECO:0000259" key="5">
    <source>
        <dbReference type="Pfam" id="PF00881"/>
    </source>
</evidence>
<name>A0A518D2C2_9BACT</name>
<proteinExistence type="predicted"/>
<sequence length="489" mass="53669">MPTPARSDARSAVPKGAGPKDADPGVPVIDVPALDFWDTLYGRRSIRRFSDEPVARELIDQVIHAGIWAPSSCNYQMWDLVPVDDPVINARLTELSTQMGNAPVNVIVSYGSGYSTEHWAGIQSASALVQNMSLAAHALGLGSFWITQLGDADEVRRVVGLPPDRFVVAVLAIGFPKIVPKSGPKRRPLDAVRHWNHYGGRPIPSTADPEAWHEDDLSVYQRARVLNGLRHNKPRAWEMAAIDAALDRFVDAGREKPETRGDHVGRWLEVLPCTGIVAEHTAQARPAFRFDVLERTPEVGQFVVGRLWTRGEFRQWPHAGGPELERGVYAHASCFFRLEGLPKAQRAELMLRLFDALEPGGDLVLGYVSSRSLHDAIEWIRSRGKGPKGVEYVLSPDPNIGPFASLGPNEAESLARAAGFEVGGRLARLVLPAKGELAFRTRNFGRAGALVRGLFDVLRPLENLPGLGRLLGRLQFVRLVKPKSAPRTG</sequence>
<evidence type="ECO:0000313" key="6">
    <source>
        <dbReference type="EMBL" id="QDU85626.1"/>
    </source>
</evidence>
<dbReference type="CDD" id="cd02136">
    <property type="entry name" value="PnbA_NfnB-like"/>
    <property type="match status" value="1"/>
</dbReference>
<keyword evidence="3 6" id="KW-0560">Oxidoreductase</keyword>
<feature type="domain" description="Nitroreductase" evidence="5">
    <location>
        <begin position="99"/>
        <end position="174"/>
    </location>
</feature>
<dbReference type="InterPro" id="IPR050627">
    <property type="entry name" value="Nitroreductase/BluB"/>
</dbReference>
<dbReference type="PANTHER" id="PTHR23026:SF90">
    <property type="entry name" value="IODOTYROSINE DEIODINASE 1"/>
    <property type="match status" value="1"/>
</dbReference>
<evidence type="ECO:0000313" key="7">
    <source>
        <dbReference type="Proteomes" id="UP000319342"/>
    </source>
</evidence>
<feature type="region of interest" description="Disordered" evidence="4">
    <location>
        <begin position="1"/>
        <end position="26"/>
    </location>
</feature>
<dbReference type="Gene3D" id="3.40.109.10">
    <property type="entry name" value="NADH Oxidase"/>
    <property type="match status" value="1"/>
</dbReference>
<dbReference type="InterPro" id="IPR000415">
    <property type="entry name" value="Nitroreductase-like"/>
</dbReference>
<dbReference type="InterPro" id="IPR029479">
    <property type="entry name" value="Nitroreductase"/>
</dbReference>
<evidence type="ECO:0000256" key="1">
    <source>
        <dbReference type="ARBA" id="ARBA00022630"/>
    </source>
</evidence>
<evidence type="ECO:0000256" key="2">
    <source>
        <dbReference type="ARBA" id="ARBA00022643"/>
    </source>
</evidence>
<dbReference type="GO" id="GO:0016491">
    <property type="term" value="F:oxidoreductase activity"/>
    <property type="evidence" value="ECO:0007669"/>
    <property type="project" value="UniProtKB-KW"/>
</dbReference>
<dbReference type="EC" id="1.6.-.-" evidence="6"/>
<dbReference type="SUPFAM" id="SSF53335">
    <property type="entry name" value="S-adenosyl-L-methionine-dependent methyltransferases"/>
    <property type="match status" value="1"/>
</dbReference>
<dbReference type="Proteomes" id="UP000319342">
    <property type="component" value="Chromosome"/>
</dbReference>
<accession>A0A518D2C2</accession>
<dbReference type="PANTHER" id="PTHR23026">
    <property type="entry name" value="NADPH NITROREDUCTASE"/>
    <property type="match status" value="1"/>
</dbReference>